<dbReference type="AlphaFoldDB" id="A0AA37WYM6"/>
<sequence length="208" mass="24006">MGFHAVNRYSLPFHQTTEHLLPGSIARLSGKGLLFSSWARSVQLSQRLWIVMRDCESPQRQVAGDRVALAKVISIDWLSQDSITLTLDVYGWGEALHNVDGASQTLLAEQQALWSDQEPCNDCLFISAFLRQWLEQELCKRLGTKLDYRDWRNPNWVCLRWLELLPLSVETKQNLLKVGDCEIAVRYLTILLEQIDPTEKSLRLLRRI</sequence>
<keyword evidence="2" id="KW-1185">Reference proteome</keyword>
<dbReference type="SUPFAM" id="SSF88697">
    <property type="entry name" value="PUA domain-like"/>
    <property type="match status" value="1"/>
</dbReference>
<name>A0AA37WYM6_9GAMM</name>
<evidence type="ECO:0000313" key="2">
    <source>
        <dbReference type="Proteomes" id="UP001157439"/>
    </source>
</evidence>
<dbReference type="InterPro" id="IPR015947">
    <property type="entry name" value="PUA-like_sf"/>
</dbReference>
<gene>
    <name evidence="1" type="ORF">GCM10007894_25960</name>
</gene>
<dbReference type="RefSeq" id="WP_095500361.1">
    <property type="nucleotide sequence ID" value="NZ_BSPO01000003.1"/>
</dbReference>
<organism evidence="1 2">
    <name type="scientific">Paraferrimonas haliotis</name>
    <dbReference type="NCBI Taxonomy" id="2013866"/>
    <lineage>
        <taxon>Bacteria</taxon>
        <taxon>Pseudomonadati</taxon>
        <taxon>Pseudomonadota</taxon>
        <taxon>Gammaproteobacteria</taxon>
        <taxon>Alteromonadales</taxon>
        <taxon>Ferrimonadaceae</taxon>
        <taxon>Paraferrimonas</taxon>
    </lineage>
</organism>
<evidence type="ECO:0008006" key="3">
    <source>
        <dbReference type="Google" id="ProtNLM"/>
    </source>
</evidence>
<proteinExistence type="predicted"/>
<reference evidence="1 2" key="1">
    <citation type="journal article" date="2014" name="Int. J. Syst. Evol. Microbiol.">
        <title>Complete genome sequence of Corynebacterium casei LMG S-19264T (=DSM 44701T), isolated from a smear-ripened cheese.</title>
        <authorList>
            <consortium name="US DOE Joint Genome Institute (JGI-PGF)"/>
            <person name="Walter F."/>
            <person name="Albersmeier A."/>
            <person name="Kalinowski J."/>
            <person name="Ruckert C."/>
        </authorList>
    </citation>
    <scope>NUCLEOTIDE SEQUENCE [LARGE SCALE GENOMIC DNA]</scope>
    <source>
        <strain evidence="1 2">NBRC 112785</strain>
    </source>
</reference>
<dbReference type="EMBL" id="BSPO01000003">
    <property type="protein sequence ID" value="GLS84619.1"/>
    <property type="molecule type" value="Genomic_DNA"/>
</dbReference>
<dbReference type="Proteomes" id="UP001157439">
    <property type="component" value="Unassembled WGS sequence"/>
</dbReference>
<comment type="caution">
    <text evidence="1">The sequence shown here is derived from an EMBL/GenBank/DDBJ whole genome shotgun (WGS) entry which is preliminary data.</text>
</comment>
<protein>
    <recommendedName>
        <fullName evidence="3">Lon N-terminal domain-containing protein</fullName>
    </recommendedName>
</protein>
<evidence type="ECO:0000313" key="1">
    <source>
        <dbReference type="EMBL" id="GLS84619.1"/>
    </source>
</evidence>
<accession>A0AA37WYM6</accession>